<reference evidence="3 4" key="1">
    <citation type="submission" date="2019-07" db="EMBL/GenBank/DDBJ databases">
        <authorList>
            <person name="Jastrzebski P J."/>
            <person name="Paukszto L."/>
            <person name="Jastrzebski P J."/>
        </authorList>
    </citation>
    <scope>NUCLEOTIDE SEQUENCE [LARGE SCALE GENOMIC DNA]</scope>
    <source>
        <strain evidence="3 4">WMS-il1</strain>
    </source>
</reference>
<evidence type="ECO:0000256" key="1">
    <source>
        <dbReference type="SAM" id="MobiDB-lite"/>
    </source>
</evidence>
<keyword evidence="2" id="KW-0472">Membrane</keyword>
<evidence type="ECO:0000313" key="4">
    <source>
        <dbReference type="Proteomes" id="UP000321570"/>
    </source>
</evidence>
<accession>A0A564XZV8</accession>
<keyword evidence="4" id="KW-1185">Reference proteome</keyword>
<feature type="region of interest" description="Disordered" evidence="1">
    <location>
        <begin position="35"/>
        <end position="54"/>
    </location>
</feature>
<gene>
    <name evidence="3" type="ORF">WMSIL1_LOCUS1442</name>
</gene>
<proteinExistence type="predicted"/>
<name>A0A564XZV8_HYMDI</name>
<protein>
    <submittedName>
        <fullName evidence="3">Uncharacterized protein</fullName>
    </submittedName>
</protein>
<feature type="non-terminal residue" evidence="3">
    <location>
        <position position="1"/>
    </location>
</feature>
<feature type="transmembrane region" description="Helical" evidence="2">
    <location>
        <begin position="129"/>
        <end position="150"/>
    </location>
</feature>
<dbReference type="Proteomes" id="UP000321570">
    <property type="component" value="Unassembled WGS sequence"/>
</dbReference>
<evidence type="ECO:0000313" key="3">
    <source>
        <dbReference type="EMBL" id="VUZ40557.1"/>
    </source>
</evidence>
<feature type="transmembrane region" description="Helical" evidence="2">
    <location>
        <begin position="105"/>
        <end position="123"/>
    </location>
</feature>
<keyword evidence="2" id="KW-1133">Transmembrane helix</keyword>
<keyword evidence="2" id="KW-0812">Transmembrane</keyword>
<dbReference type="EMBL" id="CABIJS010000033">
    <property type="protein sequence ID" value="VUZ40557.1"/>
    <property type="molecule type" value="Genomic_DNA"/>
</dbReference>
<dbReference type="AlphaFoldDB" id="A0A564XZV8"/>
<organism evidence="3 4">
    <name type="scientific">Hymenolepis diminuta</name>
    <name type="common">Rat tapeworm</name>
    <dbReference type="NCBI Taxonomy" id="6216"/>
    <lineage>
        <taxon>Eukaryota</taxon>
        <taxon>Metazoa</taxon>
        <taxon>Spiralia</taxon>
        <taxon>Lophotrochozoa</taxon>
        <taxon>Platyhelminthes</taxon>
        <taxon>Cestoda</taxon>
        <taxon>Eucestoda</taxon>
        <taxon>Cyclophyllidea</taxon>
        <taxon>Hymenolepididae</taxon>
        <taxon>Hymenolepis</taxon>
    </lineage>
</organism>
<sequence>VLQRSEKTLTILQNGRESVVSIDRVKPAYLDKPVTENSSSVFHPKLPDKETGKPRVVTRSGRQQNYLHRSKGISLTELSSTRPADYYSSCGLLLVLRITTRPADYYSSCGLLLAPLYIYTVLARDTVAALSHAALSLTLLSLSFSLSLALSRCYTLLFPRIHRCSTYPGVLLHNQWLALTQSAKDWL</sequence>
<evidence type="ECO:0000256" key="2">
    <source>
        <dbReference type="SAM" id="Phobius"/>
    </source>
</evidence>